<dbReference type="AlphaFoldDB" id="A0A9Q1CN27"/>
<evidence type="ECO:0000256" key="10">
    <source>
        <dbReference type="SAM" id="Phobius"/>
    </source>
</evidence>
<comment type="similarity">
    <text evidence="9">Belongs to the G-protein coupled receptor 1 family.</text>
</comment>
<feature type="transmembrane region" description="Helical" evidence="10">
    <location>
        <begin position="198"/>
        <end position="224"/>
    </location>
</feature>
<keyword evidence="7 9" id="KW-0675">Receptor</keyword>
<sequence length="364" mass="42160">MKAHTVVGTSSLLTTEGTTSTNTVDQVSSKWEFMGVVLYYILLYSVSGIGNILSILVSRKNLSNRRKVADLLLFYLSVTDLFCLLFSHSFSLVSTFSGRWLGNKVTCIIQYYFAWSCLKMSFFILILMTFDRYLALVKPIYFRTRWNIKRATIYLVCCFLFSFGSTLLTLIIERDSIKSPEGWFLCLNSWSSDNTYDFIAVAFYGTFFAIGLILLNICNIRIAFELFKLRKRRREFSASFALASLREKKAKTTNSDDFRQLSMTSQNPESYTIKNVRISATMLVISILFVISWSPYQAYLILKLSGLDLNQRIELLALRIVFANIAFNPLLYGLFNRRYRKGYCYFLRIIFFYCLCGYITKPKD</sequence>
<dbReference type="PRINTS" id="PR00237">
    <property type="entry name" value="GPCRRHODOPSN"/>
</dbReference>
<keyword evidence="3 9" id="KW-0812">Transmembrane</keyword>
<comment type="caution">
    <text evidence="12">The sequence shown here is derived from an EMBL/GenBank/DDBJ whole genome shotgun (WGS) entry which is preliminary data.</text>
</comment>
<feature type="transmembrane region" description="Helical" evidence="10">
    <location>
        <begin position="108"/>
        <end position="130"/>
    </location>
</feature>
<feature type="transmembrane region" description="Helical" evidence="10">
    <location>
        <begin position="37"/>
        <end position="57"/>
    </location>
</feature>
<dbReference type="InterPro" id="IPR000276">
    <property type="entry name" value="GPCR_Rhodpsn"/>
</dbReference>
<dbReference type="Pfam" id="PF00001">
    <property type="entry name" value="7tm_1"/>
    <property type="match status" value="1"/>
</dbReference>
<evidence type="ECO:0000256" key="9">
    <source>
        <dbReference type="RuleBase" id="RU000688"/>
    </source>
</evidence>
<keyword evidence="4 10" id="KW-1133">Transmembrane helix</keyword>
<keyword evidence="6 10" id="KW-0472">Membrane</keyword>
<evidence type="ECO:0000256" key="4">
    <source>
        <dbReference type="ARBA" id="ARBA00022989"/>
    </source>
</evidence>
<evidence type="ECO:0000256" key="8">
    <source>
        <dbReference type="ARBA" id="ARBA00023224"/>
    </source>
</evidence>
<dbReference type="GO" id="GO:0007218">
    <property type="term" value="P:neuropeptide signaling pathway"/>
    <property type="evidence" value="ECO:0007669"/>
    <property type="project" value="TreeGrafter"/>
</dbReference>
<dbReference type="OrthoDB" id="5959154at2759"/>
<dbReference type="InterPro" id="IPR017452">
    <property type="entry name" value="GPCR_Rhodpsn_7TM"/>
</dbReference>
<evidence type="ECO:0000256" key="1">
    <source>
        <dbReference type="ARBA" id="ARBA00004651"/>
    </source>
</evidence>
<dbReference type="GO" id="GO:0008528">
    <property type="term" value="F:G protein-coupled peptide receptor activity"/>
    <property type="evidence" value="ECO:0007669"/>
    <property type="project" value="TreeGrafter"/>
</dbReference>
<feature type="transmembrane region" description="Helical" evidence="10">
    <location>
        <begin position="276"/>
        <end position="296"/>
    </location>
</feature>
<feature type="transmembrane region" description="Helical" evidence="10">
    <location>
        <begin position="69"/>
        <end position="88"/>
    </location>
</feature>
<evidence type="ECO:0000259" key="11">
    <source>
        <dbReference type="PROSITE" id="PS50262"/>
    </source>
</evidence>
<feature type="domain" description="G-protein coupled receptors family 1 profile" evidence="11">
    <location>
        <begin position="50"/>
        <end position="332"/>
    </location>
</feature>
<reference evidence="12" key="1">
    <citation type="submission" date="2021-10" db="EMBL/GenBank/DDBJ databases">
        <title>Tropical sea cucumber genome reveals ecological adaptation and Cuvierian tubules defense mechanism.</title>
        <authorList>
            <person name="Chen T."/>
        </authorList>
    </citation>
    <scope>NUCLEOTIDE SEQUENCE</scope>
    <source>
        <strain evidence="12">Nanhai2018</strain>
        <tissue evidence="12">Muscle</tissue>
    </source>
</reference>
<name>A0A9Q1CN27_HOLLE</name>
<dbReference type="PANTHER" id="PTHR24230">
    <property type="entry name" value="G-PROTEIN COUPLED RECEPTOR"/>
    <property type="match status" value="1"/>
</dbReference>
<evidence type="ECO:0000256" key="7">
    <source>
        <dbReference type="ARBA" id="ARBA00023170"/>
    </source>
</evidence>
<feature type="transmembrane region" description="Helical" evidence="10">
    <location>
        <begin position="342"/>
        <end position="360"/>
    </location>
</feature>
<keyword evidence="8 9" id="KW-0807">Transducer</keyword>
<evidence type="ECO:0000256" key="6">
    <source>
        <dbReference type="ARBA" id="ARBA00023136"/>
    </source>
</evidence>
<keyword evidence="13" id="KW-1185">Reference proteome</keyword>
<dbReference type="PROSITE" id="PS50262">
    <property type="entry name" value="G_PROTEIN_RECEP_F1_2"/>
    <property type="match status" value="1"/>
</dbReference>
<feature type="transmembrane region" description="Helical" evidence="10">
    <location>
        <begin position="316"/>
        <end position="335"/>
    </location>
</feature>
<feature type="transmembrane region" description="Helical" evidence="10">
    <location>
        <begin position="151"/>
        <end position="172"/>
    </location>
</feature>
<evidence type="ECO:0000256" key="5">
    <source>
        <dbReference type="ARBA" id="ARBA00023040"/>
    </source>
</evidence>
<evidence type="ECO:0000313" key="13">
    <source>
        <dbReference type="Proteomes" id="UP001152320"/>
    </source>
</evidence>
<organism evidence="12 13">
    <name type="scientific">Holothuria leucospilota</name>
    <name type="common">Black long sea cucumber</name>
    <name type="synonym">Mertensiothuria leucospilota</name>
    <dbReference type="NCBI Taxonomy" id="206669"/>
    <lineage>
        <taxon>Eukaryota</taxon>
        <taxon>Metazoa</taxon>
        <taxon>Echinodermata</taxon>
        <taxon>Eleutherozoa</taxon>
        <taxon>Echinozoa</taxon>
        <taxon>Holothuroidea</taxon>
        <taxon>Aspidochirotacea</taxon>
        <taxon>Aspidochirotida</taxon>
        <taxon>Holothuriidae</taxon>
        <taxon>Holothuria</taxon>
    </lineage>
</organism>
<keyword evidence="2" id="KW-1003">Cell membrane</keyword>
<dbReference type="SUPFAM" id="SSF81321">
    <property type="entry name" value="Family A G protein-coupled receptor-like"/>
    <property type="match status" value="1"/>
</dbReference>
<dbReference type="EMBL" id="JAIZAY010000002">
    <property type="protein sequence ID" value="KAJ8047544.1"/>
    <property type="molecule type" value="Genomic_DNA"/>
</dbReference>
<dbReference type="Gene3D" id="1.20.1070.10">
    <property type="entry name" value="Rhodopsin 7-helix transmembrane proteins"/>
    <property type="match status" value="1"/>
</dbReference>
<evidence type="ECO:0000256" key="2">
    <source>
        <dbReference type="ARBA" id="ARBA00022475"/>
    </source>
</evidence>
<evidence type="ECO:0000313" key="12">
    <source>
        <dbReference type="EMBL" id="KAJ8047544.1"/>
    </source>
</evidence>
<dbReference type="PROSITE" id="PS00237">
    <property type="entry name" value="G_PROTEIN_RECEP_F1_1"/>
    <property type="match status" value="1"/>
</dbReference>
<accession>A0A9Q1CN27</accession>
<proteinExistence type="inferred from homology"/>
<dbReference type="Proteomes" id="UP001152320">
    <property type="component" value="Chromosome 2"/>
</dbReference>
<gene>
    <name evidence="12" type="ORF">HOLleu_06574</name>
</gene>
<dbReference type="GO" id="GO:0005886">
    <property type="term" value="C:plasma membrane"/>
    <property type="evidence" value="ECO:0007669"/>
    <property type="project" value="UniProtKB-SubCell"/>
</dbReference>
<keyword evidence="5 9" id="KW-0297">G-protein coupled receptor</keyword>
<evidence type="ECO:0000256" key="3">
    <source>
        <dbReference type="ARBA" id="ARBA00022692"/>
    </source>
</evidence>
<dbReference type="CDD" id="cd00637">
    <property type="entry name" value="7tm_classA_rhodopsin-like"/>
    <property type="match status" value="1"/>
</dbReference>
<comment type="subcellular location">
    <subcellularLocation>
        <location evidence="1">Cell membrane</location>
        <topology evidence="1">Multi-pass membrane protein</topology>
    </subcellularLocation>
</comment>
<protein>
    <submittedName>
        <fullName evidence="12">Substance-K receptor</fullName>
    </submittedName>
</protein>
<dbReference type="PANTHER" id="PTHR24230:SF75">
    <property type="entry name" value="RELAXIN FAMILY PEPTIDE RECEPTOR 3"/>
    <property type="match status" value="1"/>
</dbReference>